<dbReference type="Proteomes" id="UP000006055">
    <property type="component" value="Chromosome"/>
</dbReference>
<name>I4C2V4_DESTA</name>
<feature type="transmembrane region" description="Helical" evidence="4">
    <location>
        <begin position="20"/>
        <end position="41"/>
    </location>
</feature>
<dbReference type="EMBL" id="CP003360">
    <property type="protein sequence ID" value="AFM23895.1"/>
    <property type="molecule type" value="Genomic_DNA"/>
</dbReference>
<organism evidence="5 6">
    <name type="scientific">Desulfomonile tiedjei (strain ATCC 49306 / DSM 6799 / DCB-1)</name>
    <dbReference type="NCBI Taxonomy" id="706587"/>
    <lineage>
        <taxon>Bacteria</taxon>
        <taxon>Pseudomonadati</taxon>
        <taxon>Thermodesulfobacteriota</taxon>
        <taxon>Desulfomonilia</taxon>
        <taxon>Desulfomonilales</taxon>
        <taxon>Desulfomonilaceae</taxon>
        <taxon>Desulfomonile</taxon>
    </lineage>
</organism>
<evidence type="ECO:0000256" key="3">
    <source>
        <dbReference type="PROSITE-ProRule" id="PRU00339"/>
    </source>
</evidence>
<dbReference type="GO" id="GO:0046813">
    <property type="term" value="P:receptor-mediated virion attachment to host cell"/>
    <property type="evidence" value="ECO:0007669"/>
    <property type="project" value="TreeGrafter"/>
</dbReference>
<evidence type="ECO:0000313" key="6">
    <source>
        <dbReference type="Proteomes" id="UP000006055"/>
    </source>
</evidence>
<evidence type="ECO:0000313" key="5">
    <source>
        <dbReference type="EMBL" id="AFM23895.1"/>
    </source>
</evidence>
<dbReference type="eggNOG" id="COG0457">
    <property type="taxonomic scope" value="Bacteria"/>
</dbReference>
<dbReference type="InterPro" id="IPR019734">
    <property type="entry name" value="TPR_rpt"/>
</dbReference>
<gene>
    <name evidence="5" type="ordered locus">Desti_1182</name>
</gene>
<dbReference type="Pfam" id="PF13181">
    <property type="entry name" value="TPR_8"/>
    <property type="match status" value="1"/>
</dbReference>
<dbReference type="Pfam" id="PF00515">
    <property type="entry name" value="TPR_1"/>
    <property type="match status" value="1"/>
</dbReference>
<dbReference type="OrthoDB" id="5420636at2"/>
<dbReference type="PANTHER" id="PTHR44858">
    <property type="entry name" value="TETRATRICOPEPTIDE REPEAT PROTEIN 6"/>
    <property type="match status" value="1"/>
</dbReference>
<proteinExistence type="predicted"/>
<keyword evidence="4" id="KW-0812">Transmembrane</keyword>
<keyword evidence="2 3" id="KW-0802">TPR repeat</keyword>
<dbReference type="SMART" id="SM00028">
    <property type="entry name" value="TPR"/>
    <property type="match status" value="5"/>
</dbReference>
<dbReference type="SUPFAM" id="SSF48452">
    <property type="entry name" value="TPR-like"/>
    <property type="match status" value="2"/>
</dbReference>
<sequence length="329" mass="36165">MKSDNSVLHGLRNERGSAAYSFLGFAIVAVCIIAVIFVFPWNQIGGESPKDANYLSGMDALKQKQYNEAIAYFDKSIQANPNGAAFLGKAKADMALGNIDKALQDATAAIEKNAGAEAYGQRGVIYKIQDKTDQALKDFNEAIKKDSRYAWALAQRADLFNKQKNYEKALDDANRAVSAKKDFVEAYRLRGSILTRMGKCKEASADFIAVQKMKPDDPAAIQDTAWFLLTCPDEKLQDSAKAMELAKKAVDMSGGMNSAAQETLAEAYFRQGDALKAVEHQKKAIELGSQNCPDGSCVKDMQQRLQKYELAGRQEIRTGYEILPLNSSL</sequence>
<dbReference type="Pfam" id="PF13432">
    <property type="entry name" value="TPR_16"/>
    <property type="match status" value="1"/>
</dbReference>
<protein>
    <submittedName>
        <fullName evidence="5">Tetratricopeptide repeat protein</fullName>
    </submittedName>
</protein>
<feature type="repeat" description="TPR" evidence="3">
    <location>
        <begin position="50"/>
        <end position="83"/>
    </location>
</feature>
<dbReference type="PROSITE" id="PS50005">
    <property type="entry name" value="TPR"/>
    <property type="match status" value="3"/>
</dbReference>
<keyword evidence="4" id="KW-1133">Transmembrane helix</keyword>
<dbReference type="Gene3D" id="1.25.40.10">
    <property type="entry name" value="Tetratricopeptide repeat domain"/>
    <property type="match status" value="1"/>
</dbReference>
<dbReference type="InterPro" id="IPR050498">
    <property type="entry name" value="Ycf3"/>
</dbReference>
<evidence type="ECO:0000256" key="4">
    <source>
        <dbReference type="SAM" id="Phobius"/>
    </source>
</evidence>
<reference evidence="6" key="1">
    <citation type="submission" date="2012-06" db="EMBL/GenBank/DDBJ databases">
        <title>Complete sequence of chromosome of Desulfomonile tiedjei DSM 6799.</title>
        <authorList>
            <person name="Lucas S."/>
            <person name="Copeland A."/>
            <person name="Lapidus A."/>
            <person name="Glavina del Rio T."/>
            <person name="Dalin E."/>
            <person name="Tice H."/>
            <person name="Bruce D."/>
            <person name="Goodwin L."/>
            <person name="Pitluck S."/>
            <person name="Peters L."/>
            <person name="Ovchinnikova G."/>
            <person name="Zeytun A."/>
            <person name="Lu M."/>
            <person name="Kyrpides N."/>
            <person name="Mavromatis K."/>
            <person name="Ivanova N."/>
            <person name="Brettin T."/>
            <person name="Detter J.C."/>
            <person name="Han C."/>
            <person name="Larimer F."/>
            <person name="Land M."/>
            <person name="Hauser L."/>
            <person name="Markowitz V."/>
            <person name="Cheng J.-F."/>
            <person name="Hugenholtz P."/>
            <person name="Woyke T."/>
            <person name="Wu D."/>
            <person name="Spring S."/>
            <person name="Schroeder M."/>
            <person name="Brambilla E."/>
            <person name="Klenk H.-P."/>
            <person name="Eisen J.A."/>
        </authorList>
    </citation>
    <scope>NUCLEOTIDE SEQUENCE [LARGE SCALE GENOMIC DNA]</scope>
    <source>
        <strain evidence="6">ATCC 49306 / DSM 6799 / DCB-1</strain>
    </source>
</reference>
<evidence type="ECO:0000256" key="2">
    <source>
        <dbReference type="ARBA" id="ARBA00022803"/>
    </source>
</evidence>
<dbReference type="PANTHER" id="PTHR44858:SF1">
    <property type="entry name" value="UDP-N-ACETYLGLUCOSAMINE--PEPTIDE N-ACETYLGLUCOSAMINYLTRANSFERASE SPINDLY-RELATED"/>
    <property type="match status" value="1"/>
</dbReference>
<keyword evidence="1" id="KW-0677">Repeat</keyword>
<dbReference type="AlphaFoldDB" id="I4C2V4"/>
<dbReference type="InterPro" id="IPR011990">
    <property type="entry name" value="TPR-like_helical_dom_sf"/>
</dbReference>
<evidence type="ECO:0000256" key="1">
    <source>
        <dbReference type="ARBA" id="ARBA00022737"/>
    </source>
</evidence>
<accession>I4C2V4</accession>
<dbReference type="HOGENOM" id="CLU_843933_0_0_7"/>
<feature type="repeat" description="TPR" evidence="3">
    <location>
        <begin position="116"/>
        <end position="149"/>
    </location>
</feature>
<dbReference type="RefSeq" id="WP_014809048.1">
    <property type="nucleotide sequence ID" value="NC_018025.1"/>
</dbReference>
<feature type="repeat" description="TPR" evidence="3">
    <location>
        <begin position="258"/>
        <end position="291"/>
    </location>
</feature>
<dbReference type="KEGG" id="dti:Desti_1182"/>
<dbReference type="GO" id="GO:0009279">
    <property type="term" value="C:cell outer membrane"/>
    <property type="evidence" value="ECO:0007669"/>
    <property type="project" value="TreeGrafter"/>
</dbReference>
<keyword evidence="6" id="KW-1185">Reference proteome</keyword>
<keyword evidence="4" id="KW-0472">Membrane</keyword>
<dbReference type="STRING" id="706587.Desti_1182"/>